<dbReference type="EMBL" id="BAAAZN010000020">
    <property type="protein sequence ID" value="GAA3575975.1"/>
    <property type="molecule type" value="Genomic_DNA"/>
</dbReference>
<keyword evidence="2" id="KW-1185">Reference proteome</keyword>
<evidence type="ECO:0000313" key="1">
    <source>
        <dbReference type="EMBL" id="GAA3575975.1"/>
    </source>
</evidence>
<accession>A0ABP6Y369</accession>
<evidence type="ECO:0000313" key="2">
    <source>
        <dbReference type="Proteomes" id="UP001500689"/>
    </source>
</evidence>
<organism evidence="1 2">
    <name type="scientific">Amycolatopsis ultiminotia</name>
    <dbReference type="NCBI Taxonomy" id="543629"/>
    <lineage>
        <taxon>Bacteria</taxon>
        <taxon>Bacillati</taxon>
        <taxon>Actinomycetota</taxon>
        <taxon>Actinomycetes</taxon>
        <taxon>Pseudonocardiales</taxon>
        <taxon>Pseudonocardiaceae</taxon>
        <taxon>Amycolatopsis</taxon>
    </lineage>
</organism>
<name>A0ABP6Y369_9PSEU</name>
<gene>
    <name evidence="1" type="ORF">GCM10022222_70850</name>
</gene>
<sequence>MVTNGSPLWLQESASSRALRDVLTEWLGHPLTTTCGTDDRSHVRYRDSLVAAGYEVDTRVVEYVDELTAEQIAGGVYSALSEETLPAADERVAFADRIRAAIEPHEPYREPVSVRILTGRC</sequence>
<proteinExistence type="predicted"/>
<reference evidence="2" key="1">
    <citation type="journal article" date="2019" name="Int. J. Syst. Evol. Microbiol.">
        <title>The Global Catalogue of Microorganisms (GCM) 10K type strain sequencing project: providing services to taxonomists for standard genome sequencing and annotation.</title>
        <authorList>
            <consortium name="The Broad Institute Genomics Platform"/>
            <consortium name="The Broad Institute Genome Sequencing Center for Infectious Disease"/>
            <person name="Wu L."/>
            <person name="Ma J."/>
        </authorList>
    </citation>
    <scope>NUCLEOTIDE SEQUENCE [LARGE SCALE GENOMIC DNA]</scope>
    <source>
        <strain evidence="2">JCM 16898</strain>
    </source>
</reference>
<comment type="caution">
    <text evidence="1">The sequence shown here is derived from an EMBL/GenBank/DDBJ whole genome shotgun (WGS) entry which is preliminary data.</text>
</comment>
<protein>
    <submittedName>
        <fullName evidence="1">Uncharacterized protein</fullName>
    </submittedName>
</protein>
<dbReference type="Proteomes" id="UP001500689">
    <property type="component" value="Unassembled WGS sequence"/>
</dbReference>